<dbReference type="Gene3D" id="3.40.50.1820">
    <property type="entry name" value="alpha/beta hydrolase"/>
    <property type="match status" value="1"/>
</dbReference>
<evidence type="ECO:0000256" key="3">
    <source>
        <dbReference type="RuleBase" id="RU361235"/>
    </source>
</evidence>
<keyword evidence="4" id="KW-1133">Transmembrane helix</keyword>
<evidence type="ECO:0000259" key="5">
    <source>
        <dbReference type="Pfam" id="PF00135"/>
    </source>
</evidence>
<feature type="transmembrane region" description="Helical" evidence="4">
    <location>
        <begin position="62"/>
        <end position="83"/>
    </location>
</feature>
<dbReference type="GO" id="GO:0016787">
    <property type="term" value="F:hydrolase activity"/>
    <property type="evidence" value="ECO:0007669"/>
    <property type="project" value="UniProtKB-KW"/>
</dbReference>
<comment type="similarity">
    <text evidence="1 3">Belongs to the type-B carboxylesterase/lipase family.</text>
</comment>
<protein>
    <recommendedName>
        <fullName evidence="3">Carboxylic ester hydrolase</fullName>
        <ecNumber evidence="3">3.1.1.-</ecNumber>
    </recommendedName>
</protein>
<proteinExistence type="inferred from homology"/>
<dbReference type="InterPro" id="IPR019826">
    <property type="entry name" value="Carboxylesterase_B_AS"/>
</dbReference>
<organism evidence="7 8">
    <name type="scientific">Aureobasidium melanogenum</name>
    <name type="common">Aureobasidium pullulans var. melanogenum</name>
    <dbReference type="NCBI Taxonomy" id="46634"/>
    <lineage>
        <taxon>Eukaryota</taxon>
        <taxon>Fungi</taxon>
        <taxon>Dikarya</taxon>
        <taxon>Ascomycota</taxon>
        <taxon>Pezizomycotina</taxon>
        <taxon>Dothideomycetes</taxon>
        <taxon>Dothideomycetidae</taxon>
        <taxon>Dothideales</taxon>
        <taxon>Saccotheciaceae</taxon>
        <taxon>Aureobasidium</taxon>
    </lineage>
</organism>
<dbReference type="Pfam" id="PF00135">
    <property type="entry name" value="COesterase"/>
    <property type="match status" value="1"/>
</dbReference>
<dbReference type="PANTHER" id="PTHR11559">
    <property type="entry name" value="CARBOXYLESTERASE"/>
    <property type="match status" value="1"/>
</dbReference>
<evidence type="ECO:0000259" key="6">
    <source>
        <dbReference type="Pfam" id="PF20684"/>
    </source>
</evidence>
<evidence type="ECO:0000256" key="1">
    <source>
        <dbReference type="ARBA" id="ARBA00005964"/>
    </source>
</evidence>
<dbReference type="OrthoDB" id="408631at2759"/>
<dbReference type="Pfam" id="PF20684">
    <property type="entry name" value="Fung_rhodopsin"/>
    <property type="match status" value="1"/>
</dbReference>
<evidence type="ECO:0000313" key="8">
    <source>
        <dbReference type="Proteomes" id="UP000779574"/>
    </source>
</evidence>
<dbReference type="EMBL" id="JAHFXF010000612">
    <property type="protein sequence ID" value="KAG9684842.1"/>
    <property type="molecule type" value="Genomic_DNA"/>
</dbReference>
<feature type="transmembrane region" description="Helical" evidence="4">
    <location>
        <begin position="226"/>
        <end position="246"/>
    </location>
</feature>
<evidence type="ECO:0000256" key="4">
    <source>
        <dbReference type="SAM" id="Phobius"/>
    </source>
</evidence>
<dbReference type="InterPro" id="IPR002018">
    <property type="entry name" value="CarbesteraseB"/>
</dbReference>
<keyword evidence="4" id="KW-0812">Transmembrane</keyword>
<evidence type="ECO:0000313" key="7">
    <source>
        <dbReference type="EMBL" id="KAG9684842.1"/>
    </source>
</evidence>
<evidence type="ECO:0000256" key="2">
    <source>
        <dbReference type="ARBA" id="ARBA00022801"/>
    </source>
</evidence>
<dbReference type="EC" id="3.1.1.-" evidence="3"/>
<feature type="transmembrane region" description="Helical" evidence="4">
    <location>
        <begin position="25"/>
        <end position="50"/>
    </location>
</feature>
<reference evidence="7" key="1">
    <citation type="journal article" date="2021" name="J Fungi (Basel)">
        <title>Virulence traits and population genomics of the black yeast Aureobasidium melanogenum.</title>
        <authorList>
            <person name="Cernosa A."/>
            <person name="Sun X."/>
            <person name="Gostincar C."/>
            <person name="Fang C."/>
            <person name="Gunde-Cimerman N."/>
            <person name="Song Z."/>
        </authorList>
    </citation>
    <scope>NUCLEOTIDE SEQUENCE</scope>
    <source>
        <strain evidence="7">EXF-9911</strain>
    </source>
</reference>
<keyword evidence="4" id="KW-0472">Membrane</keyword>
<gene>
    <name evidence="7" type="ORF">KCU76_g12134</name>
</gene>
<sequence length="578" mass="64453">MDGSRGFLLSRDDTMHSKEYLAQDLAPTILGVTGFFCFLSLIVVALRLYARAFMVRRLGWEDLLIFITALFVLGCWICFVGEATTGVLGHHMETVTIPQYELFLLWTFPHQLFISLGNGTFKCSVGFFLIRVGTKKWGRWVLYCLMSFIAISSLVYGSTLFWSCIPLRANWHFDEQKDAKMISTKVWMGLAMWNAVANMLTDSILAVWPLPIVLKMRVSTFKKAALVVSLSLGWLAVVCCAVKTWAMWNYFTVSDKYYKDLYFFLCFLEMSVGTIAASVPLLQPLVKRFRFCSSARDDSGKVVLMPLPAVMPVTPPQAKMRRPIITWTGMGFTSFQDGEEYRYDDPERSGSSAPVNTTSGLIIGHASRNRSQVSEYLGIPYAQPPLGELRFAAPQQYSSDDIFNASSFSPDCPANLPPPSTYPGLTASGQRIYLNFADQVGNPQSEDCLTLNIWTKATTHKSPKAVLLWIHGGRFTLPGTHSLFYQGQYLADQEDVIVVTINQRVNIFGYPGAPGETQNLGLLDHRMAVEWVRDNIAGFGGDPHRITLFGQSAGGAATDFYAYAWKEDPIVAGLVSHS</sequence>
<reference evidence="7" key="2">
    <citation type="submission" date="2021-08" db="EMBL/GenBank/DDBJ databases">
        <authorList>
            <person name="Gostincar C."/>
            <person name="Sun X."/>
            <person name="Song Z."/>
            <person name="Gunde-Cimerman N."/>
        </authorList>
    </citation>
    <scope>NUCLEOTIDE SEQUENCE</scope>
    <source>
        <strain evidence="7">EXF-9911</strain>
    </source>
</reference>
<feature type="non-terminal residue" evidence="7">
    <location>
        <position position="1"/>
    </location>
</feature>
<feature type="domain" description="Rhodopsin" evidence="6">
    <location>
        <begin position="46"/>
        <end position="288"/>
    </location>
</feature>
<dbReference type="AlphaFoldDB" id="A0A9P8J2R3"/>
<dbReference type="PROSITE" id="PS00122">
    <property type="entry name" value="CARBOXYLESTERASE_B_1"/>
    <property type="match status" value="1"/>
</dbReference>
<dbReference type="Proteomes" id="UP000779574">
    <property type="component" value="Unassembled WGS sequence"/>
</dbReference>
<dbReference type="SUPFAM" id="SSF53474">
    <property type="entry name" value="alpha/beta-Hydrolases"/>
    <property type="match status" value="1"/>
</dbReference>
<dbReference type="InterPro" id="IPR029058">
    <property type="entry name" value="AB_hydrolase_fold"/>
</dbReference>
<feature type="transmembrane region" description="Helical" evidence="4">
    <location>
        <begin position="140"/>
        <end position="162"/>
    </location>
</feature>
<dbReference type="InterPro" id="IPR049326">
    <property type="entry name" value="Rhodopsin_dom_fungi"/>
</dbReference>
<comment type="caution">
    <text evidence="7">The sequence shown here is derived from an EMBL/GenBank/DDBJ whole genome shotgun (WGS) entry which is preliminary data.</text>
</comment>
<feature type="transmembrane region" description="Helical" evidence="4">
    <location>
        <begin position="191"/>
        <end position="214"/>
    </location>
</feature>
<accession>A0A9P8J2R3</accession>
<keyword evidence="2 3" id="KW-0378">Hydrolase</keyword>
<name>A0A9P8J2R3_AURME</name>
<feature type="transmembrane region" description="Helical" evidence="4">
    <location>
        <begin position="103"/>
        <end position="128"/>
    </location>
</feature>
<dbReference type="InterPro" id="IPR050309">
    <property type="entry name" value="Type-B_Carboxylest/Lipase"/>
</dbReference>
<feature type="transmembrane region" description="Helical" evidence="4">
    <location>
        <begin position="261"/>
        <end position="282"/>
    </location>
</feature>
<feature type="domain" description="Carboxylesterase type B" evidence="5">
    <location>
        <begin position="353"/>
        <end position="562"/>
    </location>
</feature>